<protein>
    <recommendedName>
        <fullName evidence="5">MIP18 family-like domain-containing protein</fullName>
    </recommendedName>
</protein>
<dbReference type="Proteomes" id="UP000053780">
    <property type="component" value="Unassembled WGS sequence"/>
</dbReference>
<keyword evidence="2" id="KW-0472">Membrane</keyword>
<organism evidence="3 4">
    <name type="scientific">Vairimorpha apis BRL 01</name>
    <dbReference type="NCBI Taxonomy" id="1037528"/>
    <lineage>
        <taxon>Eukaryota</taxon>
        <taxon>Fungi</taxon>
        <taxon>Fungi incertae sedis</taxon>
        <taxon>Microsporidia</taxon>
        <taxon>Nosematidae</taxon>
        <taxon>Vairimorpha</taxon>
    </lineage>
</organism>
<evidence type="ECO:0000256" key="1">
    <source>
        <dbReference type="ARBA" id="ARBA00010381"/>
    </source>
</evidence>
<dbReference type="HOGENOM" id="CLU_075876_3_1_1"/>
<dbReference type="PANTHER" id="PTHR12377">
    <property type="entry name" value="CYTOSOLIC IRON-SULFUR ASSEMBLY COMPONENT 2B-RELATED"/>
    <property type="match status" value="1"/>
</dbReference>
<dbReference type="PANTHER" id="PTHR12377:SF0">
    <property type="entry name" value="CYTOSOLIC IRON-SULFUR ASSEMBLY COMPONENT 2B"/>
    <property type="match status" value="1"/>
</dbReference>
<feature type="transmembrane region" description="Helical" evidence="2">
    <location>
        <begin position="85"/>
        <end position="106"/>
    </location>
</feature>
<dbReference type="EMBL" id="KE647277">
    <property type="protein sequence ID" value="EQB60516.1"/>
    <property type="molecule type" value="Genomic_DNA"/>
</dbReference>
<keyword evidence="2" id="KW-1133">Transmembrane helix</keyword>
<proteinExistence type="inferred from homology"/>
<evidence type="ECO:0000313" key="3">
    <source>
        <dbReference type="EMBL" id="EQB60516.1"/>
    </source>
</evidence>
<evidence type="ECO:0008006" key="5">
    <source>
        <dbReference type="Google" id="ProtNLM"/>
    </source>
</evidence>
<dbReference type="AlphaFoldDB" id="T0MBE7"/>
<dbReference type="InterPro" id="IPR034904">
    <property type="entry name" value="FSCA_dom_sf"/>
</dbReference>
<evidence type="ECO:0000313" key="4">
    <source>
        <dbReference type="Proteomes" id="UP000053780"/>
    </source>
</evidence>
<reference evidence="3 4" key="1">
    <citation type="journal article" date="2013" name="BMC Genomics">
        <title>Genome sequencing and comparative genomics of honey bee microsporidia, Nosema apis reveal novel insights into host-parasite interactions.</title>
        <authorList>
            <person name="Chen Yp."/>
            <person name="Pettis J.S."/>
            <person name="Zhao Y."/>
            <person name="Liu X."/>
            <person name="Tallon L.J."/>
            <person name="Sadzewicz L.D."/>
            <person name="Li R."/>
            <person name="Zheng H."/>
            <person name="Huang S."/>
            <person name="Zhang X."/>
            <person name="Hamilton M.C."/>
            <person name="Pernal S.F."/>
            <person name="Melathopoulos A.P."/>
            <person name="Yan X."/>
            <person name="Evans J.D."/>
        </authorList>
    </citation>
    <scope>NUCLEOTIDE SEQUENCE [LARGE SCALE GENOMIC DNA]</scope>
    <source>
        <strain evidence="3 4">BRL 01</strain>
    </source>
</reference>
<keyword evidence="4" id="KW-1185">Reference proteome</keyword>
<name>T0MBE7_9MICR</name>
<evidence type="ECO:0000256" key="2">
    <source>
        <dbReference type="SAM" id="Phobius"/>
    </source>
</evidence>
<dbReference type="InterPro" id="IPR039796">
    <property type="entry name" value="MIP18"/>
</dbReference>
<dbReference type="SUPFAM" id="SSF117916">
    <property type="entry name" value="Fe-S cluster assembly (FSCA) domain-like"/>
    <property type="match status" value="1"/>
</dbReference>
<gene>
    <name evidence="3" type="ORF">NAPIS_ORF01890</name>
</gene>
<comment type="similarity">
    <text evidence="1">Belongs to the MIP18 family.</text>
</comment>
<keyword evidence="2" id="KW-0812">Transmembrane</keyword>
<dbReference type="Gene3D" id="3.30.300.130">
    <property type="entry name" value="Fe-S cluster assembly (FSCA)"/>
    <property type="match status" value="1"/>
</dbReference>
<dbReference type="OrthoDB" id="2746at2759"/>
<dbReference type="Gene3D" id="6.10.250.1280">
    <property type="match status" value="1"/>
</dbReference>
<sequence>MNLVPNVKNDSFEPRAKFIFNKNGDLNISIDSIFELIRDIKDPEHDFTLEQLNVVKKEYISIFEFTKDDECLNVGLPVKCLMVRFVPTIPHCSMAAIIGLSLIYILKNYIKDHIIKIEIVLGTHVNDKLINKQLNDKDRVQAAFENEALNDVINDCTANIFSKYNF</sequence>
<accession>T0MBE7</accession>
<dbReference type="GO" id="GO:0051604">
    <property type="term" value="P:protein maturation"/>
    <property type="evidence" value="ECO:0007669"/>
    <property type="project" value="InterPro"/>
</dbReference>
<dbReference type="VEuPathDB" id="MicrosporidiaDB:NAPIS_ORF01890"/>